<organism evidence="4 5">
    <name type="scientific">Coleophoma cylindrospora</name>
    <dbReference type="NCBI Taxonomy" id="1849047"/>
    <lineage>
        <taxon>Eukaryota</taxon>
        <taxon>Fungi</taxon>
        <taxon>Dikarya</taxon>
        <taxon>Ascomycota</taxon>
        <taxon>Pezizomycotina</taxon>
        <taxon>Leotiomycetes</taxon>
        <taxon>Helotiales</taxon>
        <taxon>Dermateaceae</taxon>
        <taxon>Coleophoma</taxon>
    </lineage>
</organism>
<dbReference type="EMBL" id="PDLM01000006">
    <property type="protein sequence ID" value="RDW75277.1"/>
    <property type="molecule type" value="Genomic_DNA"/>
</dbReference>
<evidence type="ECO:0000313" key="4">
    <source>
        <dbReference type="EMBL" id="RDW75277.1"/>
    </source>
</evidence>
<dbReference type="GO" id="GO:0030490">
    <property type="term" value="P:maturation of SSU-rRNA"/>
    <property type="evidence" value="ECO:0007669"/>
    <property type="project" value="TreeGrafter"/>
</dbReference>
<sequence>MPKRKRDGFANDADRVQDMRKKGVEEKLMQSKKLLHKALKNAKGLYRQKLGKKEKQAKGKNDAQELARITREIVALKGLDLNKATDALLHKTLLRSDAIAASDLLPPVVNTVAPKPEGTEEQITALHNVVSGVYNMATVRDALTPIMNGLYIAFGIPAPAPGSKSKSKAKAKVDEAKANSINGNDSGKLASMHSADDLEGPSDVIEESEWNGFESNDEALEQDDDQAEGSFDEEELARYDALLGASSDEESFDENLPRSTMSPRDLSITPSPSASPEPEFEPQAKKAKAAKPREPPQKAGGSTFLPTLMGGYWSGSESEASDIEEIAAPPVRKNRKGQMARRAIAEKKFGTQANHVKKGLGLKGQTPRENDGWDAKRGAKESGDRGRGAGGRQRNFERATGENAIAVKPRTFDTKKRDDAGPLHASWQAAKKAKEAQKTATFQGKKVTF</sequence>
<feature type="region of interest" description="Disordered" evidence="2">
    <location>
        <begin position="217"/>
        <end position="449"/>
    </location>
</feature>
<evidence type="ECO:0000256" key="2">
    <source>
        <dbReference type="SAM" id="MobiDB-lite"/>
    </source>
</evidence>
<feature type="domain" description="Bud22" evidence="3">
    <location>
        <begin position="30"/>
        <end position="449"/>
    </location>
</feature>
<dbReference type="PANTHER" id="PTHR23325">
    <property type="entry name" value="SERUM RESPONSE FACTOR-BINDING"/>
    <property type="match status" value="1"/>
</dbReference>
<feature type="compositionally biased region" description="Basic and acidic residues" evidence="2">
    <location>
        <begin position="410"/>
        <end position="421"/>
    </location>
</feature>
<dbReference type="InterPro" id="IPR015158">
    <property type="entry name" value="Bud22_dom"/>
</dbReference>
<dbReference type="InterPro" id="IPR037393">
    <property type="entry name" value="Bud22/SRFB1"/>
</dbReference>
<proteinExistence type="predicted"/>
<comment type="caution">
    <text evidence="4">The sequence shown here is derived from an EMBL/GenBank/DDBJ whole genome shotgun (WGS) entry which is preliminary data.</text>
</comment>
<dbReference type="Pfam" id="PF09073">
    <property type="entry name" value="BUD22"/>
    <property type="match status" value="1"/>
</dbReference>
<keyword evidence="5" id="KW-1185">Reference proteome</keyword>
<dbReference type="GO" id="GO:0030686">
    <property type="term" value="C:90S preribosome"/>
    <property type="evidence" value="ECO:0007669"/>
    <property type="project" value="TreeGrafter"/>
</dbReference>
<dbReference type="OrthoDB" id="3364872at2759"/>
<evidence type="ECO:0000313" key="5">
    <source>
        <dbReference type="Proteomes" id="UP000256645"/>
    </source>
</evidence>
<keyword evidence="1" id="KW-0175">Coiled coil</keyword>
<name>A0A3D8RMJ4_9HELO</name>
<gene>
    <name evidence="4" type="ORF">BP6252_06419</name>
</gene>
<reference evidence="4 5" key="1">
    <citation type="journal article" date="2018" name="IMA Fungus">
        <title>IMA Genome-F 9: Draft genome sequence of Annulohypoxylon stygium, Aspergillus mulundensis, Berkeleyomyces basicola (syn. Thielaviopsis basicola), Ceratocystis smalleyi, two Cercospora beticola strains, Coleophoma cylindrospora, Fusarium fracticaudum, Phialophora cf. hyalina, and Morchella septimelata.</title>
        <authorList>
            <person name="Wingfield B.D."/>
            <person name="Bills G.F."/>
            <person name="Dong Y."/>
            <person name="Huang W."/>
            <person name="Nel W.J."/>
            <person name="Swalarsk-Parry B.S."/>
            <person name="Vaghefi N."/>
            <person name="Wilken P.M."/>
            <person name="An Z."/>
            <person name="de Beer Z.W."/>
            <person name="De Vos L."/>
            <person name="Chen L."/>
            <person name="Duong T.A."/>
            <person name="Gao Y."/>
            <person name="Hammerbacher A."/>
            <person name="Kikkert J.R."/>
            <person name="Li Y."/>
            <person name="Li H."/>
            <person name="Li K."/>
            <person name="Li Q."/>
            <person name="Liu X."/>
            <person name="Ma X."/>
            <person name="Naidoo K."/>
            <person name="Pethybridge S.J."/>
            <person name="Sun J."/>
            <person name="Steenkamp E.T."/>
            <person name="van der Nest M.A."/>
            <person name="van Wyk S."/>
            <person name="Wingfield M.J."/>
            <person name="Xiong C."/>
            <person name="Yue Q."/>
            <person name="Zhang X."/>
        </authorList>
    </citation>
    <scope>NUCLEOTIDE SEQUENCE [LARGE SCALE GENOMIC DNA]</scope>
    <source>
        <strain evidence="4 5">BP6252</strain>
    </source>
</reference>
<feature type="compositionally biased region" description="Acidic residues" evidence="2">
    <location>
        <begin position="217"/>
        <end position="235"/>
    </location>
</feature>
<accession>A0A3D8RMJ4</accession>
<dbReference type="PANTHER" id="PTHR23325:SF1">
    <property type="entry name" value="SERUM RESPONSE FACTOR-BINDING PROTEIN 1"/>
    <property type="match status" value="1"/>
</dbReference>
<protein>
    <recommendedName>
        <fullName evidence="3">Bud22 domain-containing protein</fullName>
    </recommendedName>
</protein>
<dbReference type="AlphaFoldDB" id="A0A3D8RMJ4"/>
<feature type="region of interest" description="Disordered" evidence="2">
    <location>
        <begin position="160"/>
        <end position="203"/>
    </location>
</feature>
<dbReference type="GO" id="GO:0005634">
    <property type="term" value="C:nucleus"/>
    <property type="evidence" value="ECO:0007669"/>
    <property type="project" value="TreeGrafter"/>
</dbReference>
<feature type="compositionally biased region" description="Basic and acidic residues" evidence="2">
    <location>
        <begin position="366"/>
        <end position="387"/>
    </location>
</feature>
<evidence type="ECO:0000259" key="3">
    <source>
        <dbReference type="Pfam" id="PF09073"/>
    </source>
</evidence>
<evidence type="ECO:0000256" key="1">
    <source>
        <dbReference type="ARBA" id="ARBA00023054"/>
    </source>
</evidence>
<dbReference type="Proteomes" id="UP000256645">
    <property type="component" value="Unassembled WGS sequence"/>
</dbReference>